<feature type="transmembrane region" description="Helical" evidence="1">
    <location>
        <begin position="39"/>
        <end position="59"/>
    </location>
</feature>
<comment type="caution">
    <text evidence="3">The sequence shown here is derived from an EMBL/GenBank/DDBJ whole genome shotgun (WGS) entry which is preliminary data.</text>
</comment>
<reference evidence="3 4" key="1">
    <citation type="submission" date="2019-06" db="EMBL/GenBank/DDBJ databases">
        <title>A novel bacterium of genus Marinomonas, isolated from coastal sand.</title>
        <authorList>
            <person name="Huang H."/>
            <person name="Mo K."/>
            <person name="Hu Y."/>
        </authorList>
    </citation>
    <scope>NUCLEOTIDE SEQUENCE [LARGE SCALE GENOMIC DNA]</scope>
    <source>
        <strain evidence="3 4">HB171799</strain>
    </source>
</reference>
<evidence type="ECO:0000313" key="4">
    <source>
        <dbReference type="Proteomes" id="UP000315901"/>
    </source>
</evidence>
<dbReference type="EMBL" id="VFRR01000005">
    <property type="protein sequence ID" value="TPE54514.1"/>
    <property type="molecule type" value="Genomic_DNA"/>
</dbReference>
<evidence type="ECO:0000259" key="2">
    <source>
        <dbReference type="Pfam" id="PF09335"/>
    </source>
</evidence>
<dbReference type="OrthoDB" id="9814483at2"/>
<name>A0A501X211_9GAMM</name>
<keyword evidence="1" id="KW-1133">Transmembrane helix</keyword>
<dbReference type="Pfam" id="PF09335">
    <property type="entry name" value="VTT_dom"/>
    <property type="match status" value="1"/>
</dbReference>
<feature type="domain" description="VTT" evidence="2">
    <location>
        <begin position="36"/>
        <end position="135"/>
    </location>
</feature>
<proteinExistence type="predicted"/>
<gene>
    <name evidence="3" type="ORF">FJM67_04440</name>
</gene>
<keyword evidence="1" id="KW-0472">Membrane</keyword>
<keyword evidence="1" id="KW-0812">Transmembrane</keyword>
<dbReference type="Proteomes" id="UP000315901">
    <property type="component" value="Unassembled WGS sequence"/>
</dbReference>
<evidence type="ECO:0000313" key="3">
    <source>
        <dbReference type="EMBL" id="TPE54514.1"/>
    </source>
</evidence>
<feature type="transmembrane region" description="Helical" evidence="1">
    <location>
        <begin position="119"/>
        <end position="141"/>
    </location>
</feature>
<feature type="transmembrane region" description="Helical" evidence="1">
    <location>
        <begin position="6"/>
        <end position="27"/>
    </location>
</feature>
<dbReference type="GO" id="GO:0005886">
    <property type="term" value="C:plasma membrane"/>
    <property type="evidence" value="ECO:0007669"/>
    <property type="project" value="UniProtKB-ARBA"/>
</dbReference>
<organism evidence="3 4">
    <name type="scientific">Maribrevibacterium harenarium</name>
    <dbReference type="NCBI Taxonomy" id="2589817"/>
    <lineage>
        <taxon>Bacteria</taxon>
        <taxon>Pseudomonadati</taxon>
        <taxon>Pseudomonadota</taxon>
        <taxon>Gammaproteobacteria</taxon>
        <taxon>Oceanospirillales</taxon>
        <taxon>Oceanospirillaceae</taxon>
        <taxon>Maribrevibacterium</taxon>
    </lineage>
</organism>
<feature type="transmembrane region" description="Helical" evidence="1">
    <location>
        <begin position="88"/>
        <end position="112"/>
    </location>
</feature>
<sequence length="144" mass="16135">MLIETLSLFAVAFLSATLLPMGSEAYLGYLTSEYSSLWMVWLGVAAAGNTLGGVTNWWLGVWSHRFEGSRFYPSPSQLNYAQGFYRRYGALTLLFSWLPVVGDVFCVCAGLCHYPLRRFLIYVFLGKFVRYAFVVIGVLSVTGQ</sequence>
<dbReference type="PANTHER" id="PTHR42709">
    <property type="entry name" value="ALKALINE PHOSPHATASE LIKE PROTEIN"/>
    <property type="match status" value="1"/>
</dbReference>
<keyword evidence="4" id="KW-1185">Reference proteome</keyword>
<dbReference type="InterPro" id="IPR032816">
    <property type="entry name" value="VTT_dom"/>
</dbReference>
<dbReference type="InterPro" id="IPR051311">
    <property type="entry name" value="DedA_domain"/>
</dbReference>
<dbReference type="AlphaFoldDB" id="A0A501X211"/>
<dbReference type="PANTHER" id="PTHR42709:SF4">
    <property type="entry name" value="INNER MEMBRANE PROTEIN YQAA"/>
    <property type="match status" value="1"/>
</dbReference>
<protein>
    <submittedName>
        <fullName evidence="3">DedA family protein</fullName>
    </submittedName>
</protein>
<evidence type="ECO:0000256" key="1">
    <source>
        <dbReference type="SAM" id="Phobius"/>
    </source>
</evidence>
<accession>A0A501X211</accession>